<name>A0A2M7B833_9BACT</name>
<dbReference type="Proteomes" id="UP000230131">
    <property type="component" value="Unassembled WGS sequence"/>
</dbReference>
<proteinExistence type="predicted"/>
<gene>
    <name evidence="1" type="ORF">COS59_00670</name>
</gene>
<evidence type="ECO:0000313" key="1">
    <source>
        <dbReference type="EMBL" id="PIU99275.1"/>
    </source>
</evidence>
<comment type="caution">
    <text evidence="1">The sequence shown here is derived from an EMBL/GenBank/DDBJ whole genome shotgun (WGS) entry which is preliminary data.</text>
</comment>
<reference evidence="2" key="1">
    <citation type="submission" date="2017-09" db="EMBL/GenBank/DDBJ databases">
        <title>Depth-based differentiation of microbial function through sediment-hosted aquifers and enrichment of novel symbionts in the deep terrestrial subsurface.</title>
        <authorList>
            <person name="Probst A.J."/>
            <person name="Ladd B."/>
            <person name="Jarett J.K."/>
            <person name="Geller-Mcgrath D.E."/>
            <person name="Sieber C.M.K."/>
            <person name="Emerson J.B."/>
            <person name="Anantharaman K."/>
            <person name="Thomas B.C."/>
            <person name="Malmstrom R."/>
            <person name="Stieglmeier M."/>
            <person name="Klingl A."/>
            <person name="Woyke T."/>
            <person name="Ryan C.M."/>
            <person name="Banfield J.F."/>
        </authorList>
    </citation>
    <scope>NUCLEOTIDE SEQUENCE [LARGE SCALE GENOMIC DNA]</scope>
</reference>
<sequence length="117" mass="13415">MFGKVKVWTDWIDNSDKVKIGKGKEVFILFPKGRGKMTFIKQGKGKRITIEESAPLVYQVSINEGVFIRPVRELRGKSWKTISPLLYAIDSLSLQEIVKANPQRIWRVLKKITELVG</sequence>
<evidence type="ECO:0000313" key="2">
    <source>
        <dbReference type="Proteomes" id="UP000230131"/>
    </source>
</evidence>
<dbReference type="AlphaFoldDB" id="A0A2M7B833"/>
<protein>
    <submittedName>
        <fullName evidence="1">Uncharacterized protein</fullName>
    </submittedName>
</protein>
<organism evidence="1 2">
    <name type="scientific">Candidatus Wolfebacteria bacterium CG03_land_8_20_14_0_80_36_15</name>
    <dbReference type="NCBI Taxonomy" id="1975067"/>
    <lineage>
        <taxon>Bacteria</taxon>
        <taxon>Candidatus Wolfeibacteriota</taxon>
    </lineage>
</organism>
<dbReference type="EMBL" id="PEVH01000021">
    <property type="protein sequence ID" value="PIU99275.1"/>
    <property type="molecule type" value="Genomic_DNA"/>
</dbReference>
<accession>A0A2M7B833</accession>